<dbReference type="SUPFAM" id="SSF51905">
    <property type="entry name" value="FAD/NAD(P)-binding domain"/>
    <property type="match status" value="1"/>
</dbReference>
<dbReference type="EMBL" id="BONC01000038">
    <property type="protein sequence ID" value="GIF58884.1"/>
    <property type="molecule type" value="Genomic_DNA"/>
</dbReference>
<evidence type="ECO:0000313" key="3">
    <source>
        <dbReference type="EMBL" id="GIF58884.1"/>
    </source>
</evidence>
<evidence type="ECO:0000259" key="1">
    <source>
        <dbReference type="Pfam" id="PF01266"/>
    </source>
</evidence>
<sequence length="472" mass="50789">MAEILVLGAGLTGLATATLLARDGHDVTVVERDQAPAPVPEQAWDGWQRQGVNQFRLPHFMLPRWWAVVRDELPGVTEALLAAGALRCNLLELLPETRRGAVRPDDERFDTVTARRPVLEAVLSAAAESAGVTVRRGVAVTGLTTDGRGGVPHVTGVLTAAGRPIRADLVVDCGGRRSALPAWLVAAGAQPPVEEREPCGFVYYGRHFRGELPALRTNLLQAHDSMGVLTLPGDNGTWSVVLVTHARDKAMRALRDPACWDRALALYPYAAEWADGEPITGVDVMAGIEDRYRRLAVDGAPVATGVVMVGDAWACTNPSVGRGAAIGLLHARLLRDTLREVDPAEHDKLARRFDEVTARVMEPMYRATIWLDRHRLAELEADLAGLPYRPDDPRWGASKALFAASLHDPDLTRAYSALSSFIAGPDEVFATPGVRERVVTLGGGAPQYPLPGPTRVELLSTMDPGAAADSRG</sequence>
<evidence type="ECO:0000313" key="4">
    <source>
        <dbReference type="Proteomes" id="UP000624325"/>
    </source>
</evidence>
<dbReference type="RefSeq" id="WP_203705650.1">
    <property type="nucleotide sequence ID" value="NZ_BONC01000038.1"/>
</dbReference>
<dbReference type="Pfam" id="PF01494">
    <property type="entry name" value="FAD_binding_3"/>
    <property type="match status" value="1"/>
</dbReference>
<dbReference type="Pfam" id="PF01266">
    <property type="entry name" value="DAO"/>
    <property type="match status" value="1"/>
</dbReference>
<feature type="domain" description="FAD dependent oxidoreductase" evidence="1">
    <location>
        <begin position="4"/>
        <end position="36"/>
    </location>
</feature>
<protein>
    <recommendedName>
        <fullName evidence="5">2-polyprenyl-6-methoxyphenol hydroxylase-like FAD-dependent oxidoreductase</fullName>
    </recommendedName>
</protein>
<evidence type="ECO:0000259" key="2">
    <source>
        <dbReference type="Pfam" id="PF01494"/>
    </source>
</evidence>
<name>A0ABQ4C821_9ACTN</name>
<dbReference type="InterPro" id="IPR002938">
    <property type="entry name" value="FAD-bd"/>
</dbReference>
<dbReference type="InterPro" id="IPR036188">
    <property type="entry name" value="FAD/NAD-bd_sf"/>
</dbReference>
<dbReference type="PANTHER" id="PTHR42685:SF22">
    <property type="entry name" value="CONDITIONED MEDIUM FACTOR RECEPTOR 1"/>
    <property type="match status" value="1"/>
</dbReference>
<dbReference type="PRINTS" id="PR00420">
    <property type="entry name" value="RNGMNOXGNASE"/>
</dbReference>
<accession>A0ABQ4C821</accession>
<keyword evidence="4" id="KW-1185">Reference proteome</keyword>
<dbReference type="Gene3D" id="3.50.50.60">
    <property type="entry name" value="FAD/NAD(P)-binding domain"/>
    <property type="match status" value="1"/>
</dbReference>
<gene>
    <name evidence="3" type="ORF">Air01nite_49790</name>
</gene>
<dbReference type="Proteomes" id="UP000624325">
    <property type="component" value="Unassembled WGS sequence"/>
</dbReference>
<proteinExistence type="predicted"/>
<feature type="domain" description="FAD-binding" evidence="2">
    <location>
        <begin position="117"/>
        <end position="341"/>
    </location>
</feature>
<organism evidence="3 4">
    <name type="scientific">Asanoa iriomotensis</name>
    <dbReference type="NCBI Taxonomy" id="234613"/>
    <lineage>
        <taxon>Bacteria</taxon>
        <taxon>Bacillati</taxon>
        <taxon>Actinomycetota</taxon>
        <taxon>Actinomycetes</taxon>
        <taxon>Micromonosporales</taxon>
        <taxon>Micromonosporaceae</taxon>
        <taxon>Asanoa</taxon>
    </lineage>
</organism>
<dbReference type="InterPro" id="IPR006076">
    <property type="entry name" value="FAD-dep_OxRdtase"/>
</dbReference>
<dbReference type="InterPro" id="IPR050407">
    <property type="entry name" value="Geranylgeranyl_reductase"/>
</dbReference>
<reference evidence="3 4" key="1">
    <citation type="submission" date="2021-01" db="EMBL/GenBank/DDBJ databases">
        <title>Whole genome shotgun sequence of Asanoa iriomotensis NBRC 100142.</title>
        <authorList>
            <person name="Komaki H."/>
            <person name="Tamura T."/>
        </authorList>
    </citation>
    <scope>NUCLEOTIDE SEQUENCE [LARGE SCALE GENOMIC DNA]</scope>
    <source>
        <strain evidence="3 4">NBRC 100142</strain>
    </source>
</reference>
<evidence type="ECO:0008006" key="5">
    <source>
        <dbReference type="Google" id="ProtNLM"/>
    </source>
</evidence>
<comment type="caution">
    <text evidence="3">The sequence shown here is derived from an EMBL/GenBank/DDBJ whole genome shotgun (WGS) entry which is preliminary data.</text>
</comment>
<dbReference type="PANTHER" id="PTHR42685">
    <property type="entry name" value="GERANYLGERANYL DIPHOSPHATE REDUCTASE"/>
    <property type="match status" value="1"/>
</dbReference>